<keyword evidence="2 3" id="KW-0663">Pyridoxal phosphate</keyword>
<comment type="cofactor">
    <cofactor evidence="1 3">
        <name>pyridoxal 5'-phosphate</name>
        <dbReference type="ChEBI" id="CHEBI:597326"/>
    </cofactor>
</comment>
<dbReference type="InterPro" id="IPR000277">
    <property type="entry name" value="Cys/Met-Metab_PyrdxlP-dep_enz"/>
</dbReference>
<evidence type="ECO:0000256" key="2">
    <source>
        <dbReference type="ARBA" id="ARBA00022898"/>
    </source>
</evidence>
<dbReference type="PANTHER" id="PTHR11808:SF80">
    <property type="entry name" value="CYSTATHIONINE GAMMA-LYASE"/>
    <property type="match status" value="1"/>
</dbReference>
<evidence type="ECO:0000256" key="1">
    <source>
        <dbReference type="ARBA" id="ARBA00001933"/>
    </source>
</evidence>
<dbReference type="GO" id="GO:0005737">
    <property type="term" value="C:cytoplasm"/>
    <property type="evidence" value="ECO:0007669"/>
    <property type="project" value="TreeGrafter"/>
</dbReference>
<dbReference type="Gene3D" id="3.40.640.10">
    <property type="entry name" value="Type I PLP-dependent aspartate aminotransferase-like (Major domain)"/>
    <property type="match status" value="1"/>
</dbReference>
<evidence type="ECO:0000313" key="5">
    <source>
        <dbReference type="Proteomes" id="UP000626109"/>
    </source>
</evidence>
<proteinExistence type="inferred from homology"/>
<reference evidence="4" key="1">
    <citation type="submission" date="2021-02" db="EMBL/GenBank/DDBJ databases">
        <authorList>
            <person name="Dougan E. K."/>
            <person name="Rhodes N."/>
            <person name="Thang M."/>
            <person name="Chan C."/>
        </authorList>
    </citation>
    <scope>NUCLEOTIDE SEQUENCE</scope>
</reference>
<dbReference type="InterPro" id="IPR015421">
    <property type="entry name" value="PyrdxlP-dep_Trfase_major"/>
</dbReference>
<comment type="caution">
    <text evidence="4">The sequence shown here is derived from an EMBL/GenBank/DDBJ whole genome shotgun (WGS) entry which is preliminary data.</text>
</comment>
<dbReference type="GO" id="GO:0030170">
    <property type="term" value="F:pyridoxal phosphate binding"/>
    <property type="evidence" value="ECO:0007669"/>
    <property type="project" value="InterPro"/>
</dbReference>
<evidence type="ECO:0008006" key="6">
    <source>
        <dbReference type="Google" id="ProtNLM"/>
    </source>
</evidence>
<dbReference type="EMBL" id="CAJNNW010025934">
    <property type="protein sequence ID" value="CAE8681197.1"/>
    <property type="molecule type" value="Genomic_DNA"/>
</dbReference>
<dbReference type="Pfam" id="PF01053">
    <property type="entry name" value="Cys_Met_Meta_PP"/>
    <property type="match status" value="1"/>
</dbReference>
<dbReference type="PANTHER" id="PTHR11808">
    <property type="entry name" value="TRANS-SULFURATION ENZYME FAMILY MEMBER"/>
    <property type="match status" value="1"/>
</dbReference>
<dbReference type="AlphaFoldDB" id="A0A813JQU1"/>
<dbReference type="InterPro" id="IPR015424">
    <property type="entry name" value="PyrdxlP-dep_Trfase"/>
</dbReference>
<protein>
    <recommendedName>
        <fullName evidence="6">Cystathionine gamma-lyase</fullName>
    </recommendedName>
</protein>
<accession>A0A813JQU1</accession>
<dbReference type="GO" id="GO:0019346">
    <property type="term" value="P:transsulfuration"/>
    <property type="evidence" value="ECO:0007669"/>
    <property type="project" value="InterPro"/>
</dbReference>
<evidence type="ECO:0000256" key="3">
    <source>
        <dbReference type="RuleBase" id="RU362118"/>
    </source>
</evidence>
<name>A0A813JQU1_POLGL</name>
<organism evidence="4 5">
    <name type="scientific">Polarella glacialis</name>
    <name type="common">Dinoflagellate</name>
    <dbReference type="NCBI Taxonomy" id="89957"/>
    <lineage>
        <taxon>Eukaryota</taxon>
        <taxon>Sar</taxon>
        <taxon>Alveolata</taxon>
        <taxon>Dinophyceae</taxon>
        <taxon>Suessiales</taxon>
        <taxon>Suessiaceae</taxon>
        <taxon>Polarella</taxon>
    </lineage>
</organism>
<dbReference type="GO" id="GO:0016846">
    <property type="term" value="F:carbon-sulfur lyase activity"/>
    <property type="evidence" value="ECO:0007669"/>
    <property type="project" value="TreeGrafter"/>
</dbReference>
<gene>
    <name evidence="4" type="ORF">PGLA2088_LOCUS22322</name>
</gene>
<dbReference type="SUPFAM" id="SSF53383">
    <property type="entry name" value="PLP-dependent transferases"/>
    <property type="match status" value="1"/>
</dbReference>
<comment type="similarity">
    <text evidence="3">Belongs to the trans-sulfuration enzymes family.</text>
</comment>
<sequence length="110" mass="12013">MKPNTKLVFSETPANPVLTLTDIQAVSDIAHAGGAKHVVDATFATPVMVRPLDWGADMVIQSLTKYYEGHNMMTGGAVISKDKEMHERVKFIQNVHGNIINPFAAFMVTS</sequence>
<evidence type="ECO:0000313" key="4">
    <source>
        <dbReference type="EMBL" id="CAE8681197.1"/>
    </source>
</evidence>
<dbReference type="Proteomes" id="UP000626109">
    <property type="component" value="Unassembled WGS sequence"/>
</dbReference>